<dbReference type="Gene3D" id="1.10.10.10">
    <property type="entry name" value="Winged helix-like DNA-binding domain superfamily/Winged helix DNA-binding domain"/>
    <property type="match status" value="1"/>
</dbReference>
<dbReference type="InterPro" id="IPR013196">
    <property type="entry name" value="HTH_11"/>
</dbReference>
<accession>A0A562STK0</accession>
<dbReference type="InterPro" id="IPR036388">
    <property type="entry name" value="WH-like_DNA-bd_sf"/>
</dbReference>
<dbReference type="RefSeq" id="WP_145717941.1">
    <property type="nucleotide sequence ID" value="NZ_BAAAFY010000002.1"/>
</dbReference>
<evidence type="ECO:0000313" key="2">
    <source>
        <dbReference type="EMBL" id="TWI84354.1"/>
    </source>
</evidence>
<evidence type="ECO:0000259" key="1">
    <source>
        <dbReference type="Pfam" id="PF08279"/>
    </source>
</evidence>
<dbReference type="Pfam" id="PF08279">
    <property type="entry name" value="HTH_11"/>
    <property type="match status" value="1"/>
</dbReference>
<reference evidence="2 3" key="1">
    <citation type="journal article" date="2013" name="Stand. Genomic Sci.">
        <title>Genomic Encyclopedia of Type Strains, Phase I: The one thousand microbial genomes (KMG-I) project.</title>
        <authorList>
            <person name="Kyrpides N.C."/>
            <person name="Woyke T."/>
            <person name="Eisen J.A."/>
            <person name="Garrity G."/>
            <person name="Lilburn T.G."/>
            <person name="Beck B.J."/>
            <person name="Whitman W.B."/>
            <person name="Hugenholtz P."/>
            <person name="Klenk H.P."/>
        </authorList>
    </citation>
    <scope>NUCLEOTIDE SEQUENCE [LARGE SCALE GENOMIC DNA]</scope>
    <source>
        <strain evidence="2 3">DSM 13484</strain>
    </source>
</reference>
<comment type="caution">
    <text evidence="2">The sequence shown here is derived from an EMBL/GenBank/DDBJ whole genome shotgun (WGS) entry which is preliminary data.</text>
</comment>
<dbReference type="OrthoDB" id="770928at2"/>
<dbReference type="InterPro" id="IPR036390">
    <property type="entry name" value="WH_DNA-bd_sf"/>
</dbReference>
<name>A0A562STK0_CHIJA</name>
<evidence type="ECO:0000313" key="3">
    <source>
        <dbReference type="Proteomes" id="UP000316778"/>
    </source>
</evidence>
<dbReference type="EMBL" id="VLLG01000005">
    <property type="protein sequence ID" value="TWI84354.1"/>
    <property type="molecule type" value="Genomic_DNA"/>
</dbReference>
<gene>
    <name evidence="2" type="ORF">LX66_4721</name>
</gene>
<keyword evidence="3" id="KW-1185">Reference proteome</keyword>
<dbReference type="Proteomes" id="UP000316778">
    <property type="component" value="Unassembled WGS sequence"/>
</dbReference>
<organism evidence="2 3">
    <name type="scientific">Chitinophaga japonensis</name>
    <name type="common">Flexibacter japonensis</name>
    <dbReference type="NCBI Taxonomy" id="104662"/>
    <lineage>
        <taxon>Bacteria</taxon>
        <taxon>Pseudomonadati</taxon>
        <taxon>Bacteroidota</taxon>
        <taxon>Chitinophagia</taxon>
        <taxon>Chitinophagales</taxon>
        <taxon>Chitinophagaceae</taxon>
        <taxon>Chitinophaga</taxon>
    </lineage>
</organism>
<protein>
    <submittedName>
        <fullName evidence="2">HTH domain-containing protein</fullName>
    </submittedName>
</protein>
<dbReference type="SUPFAM" id="SSF46785">
    <property type="entry name" value="Winged helix' DNA-binding domain"/>
    <property type="match status" value="1"/>
</dbReference>
<proteinExistence type="predicted"/>
<dbReference type="AlphaFoldDB" id="A0A562STK0"/>
<sequence length="101" mass="11590">MYYEETIRRIEKIDRLIRIKGTGNAATLAERLGVSRASVYEYLDLMKQRGAPIKYCQSRKTFYYDEEGRFETSFVPNKGVGHPLNDVASLVPFVLMIPALL</sequence>
<feature type="domain" description="Helix-turn-helix type 11" evidence="1">
    <location>
        <begin position="11"/>
        <end position="54"/>
    </location>
</feature>